<dbReference type="InterPro" id="IPR055286">
    <property type="entry name" value="RXYLT1-like"/>
</dbReference>
<dbReference type="GO" id="GO:0120053">
    <property type="term" value="F:ribitol beta-1,4-xylosyltransferase activity"/>
    <property type="evidence" value="ECO:0007669"/>
    <property type="project" value="InterPro"/>
</dbReference>
<dbReference type="EMBL" id="MN739659">
    <property type="protein sequence ID" value="QHT18728.1"/>
    <property type="molecule type" value="Genomic_DNA"/>
</dbReference>
<name>A0A6C0DP82_9ZZZZ</name>
<organism evidence="1">
    <name type="scientific">viral metagenome</name>
    <dbReference type="NCBI Taxonomy" id="1070528"/>
    <lineage>
        <taxon>unclassified sequences</taxon>
        <taxon>metagenomes</taxon>
        <taxon>organismal metagenomes</taxon>
    </lineage>
</organism>
<evidence type="ECO:0008006" key="2">
    <source>
        <dbReference type="Google" id="ProtNLM"/>
    </source>
</evidence>
<dbReference type="GO" id="GO:0035269">
    <property type="term" value="P:protein O-linked glycosylation via mannose"/>
    <property type="evidence" value="ECO:0007669"/>
    <property type="project" value="InterPro"/>
</dbReference>
<dbReference type="AlphaFoldDB" id="A0A6C0DP82"/>
<dbReference type="PANTHER" id="PTHR15576">
    <property type="entry name" value="RIBITOL-5-PHOSPHATE XYLOSYLTRANSFERASE 1"/>
    <property type="match status" value="1"/>
</dbReference>
<sequence length="312" mass="36228">MTSEDESTCKFVSSRGILKSCDIFSKTPMSSIRVFDGGYEVGFEKKIKDGDILYVCNSVIPLLSKHFHLIPAKIILVSGDSDRGCWYDMFQNESEFLQFIQNPKIIHWFSQNCLYLNCPKLSPIPIGLDYHTLSQKGTEWGPQASPYEQETELNNIIKTYAKPWNERIFQTTIYSNFHFSMKTRLAHERHDAIKKIPSECIFYEKEFLKRSESWKKQCDFVFVASPTGNGFDCHRTWEALVLGCIPIIKASHGDPLFKDLPVWIINDWSEVNTVNMIRVLNDFQSSSKTFNMKKITLDYWVDLIKSKRNLIE</sequence>
<dbReference type="PANTHER" id="PTHR15576:SF1">
    <property type="entry name" value="RIBITOL-5-PHOSPHATE XYLOSYLTRANSFERASE 1"/>
    <property type="match status" value="1"/>
</dbReference>
<protein>
    <recommendedName>
        <fullName evidence="2">Exostosin GT47 domain-containing protein</fullName>
    </recommendedName>
</protein>
<proteinExistence type="predicted"/>
<evidence type="ECO:0000313" key="1">
    <source>
        <dbReference type="EMBL" id="QHT18728.1"/>
    </source>
</evidence>
<dbReference type="GO" id="GO:0005794">
    <property type="term" value="C:Golgi apparatus"/>
    <property type="evidence" value="ECO:0007669"/>
    <property type="project" value="TreeGrafter"/>
</dbReference>
<reference evidence="1" key="1">
    <citation type="journal article" date="2020" name="Nature">
        <title>Giant virus diversity and host interactions through global metagenomics.</title>
        <authorList>
            <person name="Schulz F."/>
            <person name="Roux S."/>
            <person name="Paez-Espino D."/>
            <person name="Jungbluth S."/>
            <person name="Walsh D.A."/>
            <person name="Denef V.J."/>
            <person name="McMahon K.D."/>
            <person name="Konstantinidis K.T."/>
            <person name="Eloe-Fadrosh E.A."/>
            <person name="Kyrpides N.C."/>
            <person name="Woyke T."/>
        </authorList>
    </citation>
    <scope>NUCLEOTIDE SEQUENCE</scope>
    <source>
        <strain evidence="1">GVMAG-M-3300023174-49</strain>
    </source>
</reference>
<accession>A0A6C0DP82</accession>